<sequence>MFHSQKRAAYHSSSQSQDNAFRDLDLDLDLDMDLDLDLELSDDDMNTQKSTAEGAKGKEKKETEEEIKKFRYPFDASVNETGVTVLMDMDKFWDKNSALQPKQAENVDAENPVIEAGTREVWVGEEWPTIEQVEYNENLTFPKRKKGAQDIVPEKVWVIKPKPPPKKKPKKNLGSQIGKHAKQRKMPTVIGHSQPKKRHGFKVSRQKKSGSSQTTSRSQTVRFADSEAQSQQQSQTQDYTQSNSQAHSRSGSQSAQSSQSQSQSQSQFESQPQSDFGSQSQSQSQSHSQYRAKGKHKKKHKKDKHKKDKHKSNKRRMGF</sequence>
<accession>A0A0L0FP88</accession>
<evidence type="ECO:0000313" key="2">
    <source>
        <dbReference type="EMBL" id="KNC77793.1"/>
    </source>
</evidence>
<feature type="compositionally biased region" description="Low complexity" evidence="1">
    <location>
        <begin position="229"/>
        <end position="289"/>
    </location>
</feature>
<feature type="region of interest" description="Disordered" evidence="1">
    <location>
        <begin position="39"/>
        <end position="65"/>
    </location>
</feature>
<gene>
    <name evidence="2" type="ORF">SARC_09756</name>
</gene>
<dbReference type="EMBL" id="KQ242629">
    <property type="protein sequence ID" value="KNC77793.1"/>
    <property type="molecule type" value="Genomic_DNA"/>
</dbReference>
<keyword evidence="3" id="KW-1185">Reference proteome</keyword>
<feature type="compositionally biased region" description="Basic residues" evidence="1">
    <location>
        <begin position="290"/>
        <end position="319"/>
    </location>
</feature>
<reference evidence="2 3" key="1">
    <citation type="submission" date="2011-02" db="EMBL/GenBank/DDBJ databases">
        <title>The Genome Sequence of Sphaeroforma arctica JP610.</title>
        <authorList>
            <consortium name="The Broad Institute Genome Sequencing Platform"/>
            <person name="Russ C."/>
            <person name="Cuomo C."/>
            <person name="Young S.K."/>
            <person name="Zeng Q."/>
            <person name="Gargeya S."/>
            <person name="Alvarado L."/>
            <person name="Berlin A."/>
            <person name="Chapman S.B."/>
            <person name="Chen Z."/>
            <person name="Freedman E."/>
            <person name="Gellesch M."/>
            <person name="Goldberg J."/>
            <person name="Griggs A."/>
            <person name="Gujja S."/>
            <person name="Heilman E."/>
            <person name="Heiman D."/>
            <person name="Howarth C."/>
            <person name="Mehta T."/>
            <person name="Neiman D."/>
            <person name="Pearson M."/>
            <person name="Roberts A."/>
            <person name="Saif S."/>
            <person name="Shea T."/>
            <person name="Shenoy N."/>
            <person name="Sisk P."/>
            <person name="Stolte C."/>
            <person name="Sykes S."/>
            <person name="White J."/>
            <person name="Yandava C."/>
            <person name="Burger G."/>
            <person name="Gray M.W."/>
            <person name="Holland P.W.H."/>
            <person name="King N."/>
            <person name="Lang F.B.F."/>
            <person name="Roger A.J."/>
            <person name="Ruiz-Trillo I."/>
            <person name="Haas B."/>
            <person name="Nusbaum C."/>
            <person name="Birren B."/>
        </authorList>
    </citation>
    <scope>NUCLEOTIDE SEQUENCE [LARGE SCALE GENOMIC DNA]</scope>
    <source>
        <strain evidence="2 3">JP610</strain>
    </source>
</reference>
<dbReference type="AlphaFoldDB" id="A0A0L0FP88"/>
<proteinExistence type="predicted"/>
<feature type="region of interest" description="Disordered" evidence="1">
    <location>
        <begin position="142"/>
        <end position="319"/>
    </location>
</feature>
<dbReference type="Proteomes" id="UP000054560">
    <property type="component" value="Unassembled WGS sequence"/>
</dbReference>
<name>A0A0L0FP88_9EUKA</name>
<organism evidence="2 3">
    <name type="scientific">Sphaeroforma arctica JP610</name>
    <dbReference type="NCBI Taxonomy" id="667725"/>
    <lineage>
        <taxon>Eukaryota</taxon>
        <taxon>Ichthyosporea</taxon>
        <taxon>Ichthyophonida</taxon>
        <taxon>Sphaeroforma</taxon>
    </lineage>
</organism>
<dbReference type="RefSeq" id="XP_014151695.1">
    <property type="nucleotide sequence ID" value="XM_014296220.1"/>
</dbReference>
<evidence type="ECO:0000313" key="3">
    <source>
        <dbReference type="Proteomes" id="UP000054560"/>
    </source>
</evidence>
<protein>
    <submittedName>
        <fullName evidence="2">Uncharacterized protein</fullName>
    </submittedName>
</protein>
<evidence type="ECO:0000256" key="1">
    <source>
        <dbReference type="SAM" id="MobiDB-lite"/>
    </source>
</evidence>
<dbReference type="GeneID" id="25910260"/>
<feature type="compositionally biased region" description="Low complexity" evidence="1">
    <location>
        <begin position="209"/>
        <end position="220"/>
    </location>
</feature>
<feature type="compositionally biased region" description="Basic and acidic residues" evidence="1">
    <location>
        <begin position="55"/>
        <end position="65"/>
    </location>
</feature>
<feature type="compositionally biased region" description="Basic residues" evidence="1">
    <location>
        <begin position="194"/>
        <end position="208"/>
    </location>
</feature>